<dbReference type="InterPro" id="IPR001633">
    <property type="entry name" value="EAL_dom"/>
</dbReference>
<feature type="domain" description="EAL" evidence="1">
    <location>
        <begin position="174"/>
        <end position="416"/>
    </location>
</feature>
<dbReference type="PANTHER" id="PTHR33121">
    <property type="entry name" value="CYCLIC DI-GMP PHOSPHODIESTERASE PDEF"/>
    <property type="match status" value="1"/>
</dbReference>
<dbReference type="SMART" id="SM00065">
    <property type="entry name" value="GAF"/>
    <property type="match status" value="1"/>
</dbReference>
<accession>A0ABQ5TPS0</accession>
<dbReference type="CDD" id="cd01948">
    <property type="entry name" value="EAL"/>
    <property type="match status" value="1"/>
</dbReference>
<dbReference type="RefSeq" id="WP_284722146.1">
    <property type="nucleotide sequence ID" value="NZ_BSND01000003.1"/>
</dbReference>
<dbReference type="InterPro" id="IPR003018">
    <property type="entry name" value="GAF"/>
</dbReference>
<protein>
    <recommendedName>
        <fullName evidence="1">EAL domain-containing protein</fullName>
    </recommendedName>
</protein>
<dbReference type="Pfam" id="PF00563">
    <property type="entry name" value="EAL"/>
    <property type="match status" value="1"/>
</dbReference>
<dbReference type="SUPFAM" id="SSF141868">
    <property type="entry name" value="EAL domain-like"/>
    <property type="match status" value="1"/>
</dbReference>
<gene>
    <name evidence="2" type="ORF">GCM10007891_02050</name>
</gene>
<dbReference type="SMART" id="SM00052">
    <property type="entry name" value="EAL"/>
    <property type="match status" value="1"/>
</dbReference>
<keyword evidence="3" id="KW-1185">Reference proteome</keyword>
<reference evidence="2" key="1">
    <citation type="journal article" date="2014" name="Int. J. Syst. Evol. Microbiol.">
        <title>Complete genome of a new Firmicutes species belonging to the dominant human colonic microbiota ('Ruminococcus bicirculans') reveals two chromosomes and a selective capacity to utilize plant glucans.</title>
        <authorList>
            <consortium name="NISC Comparative Sequencing Program"/>
            <person name="Wegmann U."/>
            <person name="Louis P."/>
            <person name="Goesmann A."/>
            <person name="Henrissat B."/>
            <person name="Duncan S.H."/>
            <person name="Flint H.J."/>
        </authorList>
    </citation>
    <scope>NUCLEOTIDE SEQUENCE</scope>
    <source>
        <strain evidence="2">NBRC 102424</strain>
    </source>
</reference>
<dbReference type="SUPFAM" id="SSF55781">
    <property type="entry name" value="GAF domain-like"/>
    <property type="match status" value="1"/>
</dbReference>
<proteinExistence type="predicted"/>
<sequence>MDNMVMRETILKGLENELSLTEATEITDNLSYILSVIRKHLEMDVAFTSEFTDQIRKIEVVDSAERDISLKPGHADPTELTYCRKIVDGELDEIIADTSENPLTKSMPITQELDIGSYLGVPIVLNDDEVYGTFCCFSHTPDTTLSERDLALMKIFADIAARQIDKQLIKSQEENQIKRRVSKVLSNKHIKTVFQPIYHVDEKRVIGYECLSRFLNTPYRTPDIWFEEAQFAGLGEELEIMAITAALDKMNLFPADINFSLNISPEYVINGAVERALDQHIFNKKIILEVTEHAHITDYHAFRKAIQSLRKQGVRLAIDDVGAGYSSLHHILELGADIIKLDISLIRNIDTDTSRKALTAALLAYAKETSCEVLAEGVETEQEFQELVRLGIKKIQGYFISQPLELEEAVNFVCPI</sequence>
<organism evidence="2 3">
    <name type="scientific">Methylophaga thalassica</name>
    <dbReference type="NCBI Taxonomy" id="40223"/>
    <lineage>
        <taxon>Bacteria</taxon>
        <taxon>Pseudomonadati</taxon>
        <taxon>Pseudomonadota</taxon>
        <taxon>Gammaproteobacteria</taxon>
        <taxon>Thiotrichales</taxon>
        <taxon>Piscirickettsiaceae</taxon>
        <taxon>Methylophaga</taxon>
    </lineage>
</organism>
<dbReference type="InterPro" id="IPR050706">
    <property type="entry name" value="Cyclic-di-GMP_PDE-like"/>
</dbReference>
<dbReference type="PROSITE" id="PS50883">
    <property type="entry name" value="EAL"/>
    <property type="match status" value="1"/>
</dbReference>
<dbReference type="Gene3D" id="3.30.450.40">
    <property type="match status" value="1"/>
</dbReference>
<dbReference type="EMBL" id="BSND01000003">
    <property type="protein sequence ID" value="GLP98351.1"/>
    <property type="molecule type" value="Genomic_DNA"/>
</dbReference>
<dbReference type="Pfam" id="PF01590">
    <property type="entry name" value="GAF"/>
    <property type="match status" value="1"/>
</dbReference>
<name>A0ABQ5TPS0_9GAMM</name>
<dbReference type="InterPro" id="IPR035919">
    <property type="entry name" value="EAL_sf"/>
</dbReference>
<evidence type="ECO:0000313" key="2">
    <source>
        <dbReference type="EMBL" id="GLP98351.1"/>
    </source>
</evidence>
<dbReference type="InterPro" id="IPR029016">
    <property type="entry name" value="GAF-like_dom_sf"/>
</dbReference>
<comment type="caution">
    <text evidence="2">The sequence shown here is derived from an EMBL/GenBank/DDBJ whole genome shotgun (WGS) entry which is preliminary data.</text>
</comment>
<evidence type="ECO:0000313" key="3">
    <source>
        <dbReference type="Proteomes" id="UP001161423"/>
    </source>
</evidence>
<dbReference type="PANTHER" id="PTHR33121:SF76">
    <property type="entry name" value="SIGNALING PROTEIN"/>
    <property type="match status" value="1"/>
</dbReference>
<dbReference type="Proteomes" id="UP001161423">
    <property type="component" value="Unassembled WGS sequence"/>
</dbReference>
<evidence type="ECO:0000259" key="1">
    <source>
        <dbReference type="PROSITE" id="PS50883"/>
    </source>
</evidence>
<reference evidence="2" key="2">
    <citation type="submission" date="2023-01" db="EMBL/GenBank/DDBJ databases">
        <title>Draft genome sequence of Methylophaga thalassica strain NBRC 102424.</title>
        <authorList>
            <person name="Sun Q."/>
            <person name="Mori K."/>
        </authorList>
    </citation>
    <scope>NUCLEOTIDE SEQUENCE</scope>
    <source>
        <strain evidence="2">NBRC 102424</strain>
    </source>
</reference>
<dbReference type="Gene3D" id="3.20.20.450">
    <property type="entry name" value="EAL domain"/>
    <property type="match status" value="1"/>
</dbReference>